<dbReference type="InterPro" id="IPR042808">
    <property type="entry name" value="CLEC7A"/>
</dbReference>
<dbReference type="GO" id="GO:0002720">
    <property type="term" value="P:positive regulation of cytokine production involved in immune response"/>
    <property type="evidence" value="ECO:0007669"/>
    <property type="project" value="TreeGrafter"/>
</dbReference>
<gene>
    <name evidence="3" type="ORF">RRG08_056421</name>
</gene>
<accession>A0AAE1ASC6</accession>
<dbReference type="PANTHER" id="PTHR47218:SF1">
    <property type="entry name" value="C-TYPE LECTIN DOMAIN FAMILY 7 MEMBER A"/>
    <property type="match status" value="1"/>
</dbReference>
<feature type="domain" description="C-type lectin" evidence="2">
    <location>
        <begin position="37"/>
        <end position="127"/>
    </location>
</feature>
<dbReference type="GO" id="GO:0001872">
    <property type="term" value="F:(1-&gt;3)-beta-D-glucan binding"/>
    <property type="evidence" value="ECO:0007669"/>
    <property type="project" value="InterPro"/>
</dbReference>
<evidence type="ECO:0000313" key="3">
    <source>
        <dbReference type="EMBL" id="KAK3792993.1"/>
    </source>
</evidence>
<dbReference type="SMART" id="SM00034">
    <property type="entry name" value="CLECT"/>
    <property type="match status" value="1"/>
</dbReference>
<organism evidence="3 4">
    <name type="scientific">Elysia crispata</name>
    <name type="common">lettuce slug</name>
    <dbReference type="NCBI Taxonomy" id="231223"/>
    <lineage>
        <taxon>Eukaryota</taxon>
        <taxon>Metazoa</taxon>
        <taxon>Spiralia</taxon>
        <taxon>Lophotrochozoa</taxon>
        <taxon>Mollusca</taxon>
        <taxon>Gastropoda</taxon>
        <taxon>Heterobranchia</taxon>
        <taxon>Euthyneura</taxon>
        <taxon>Panpulmonata</taxon>
        <taxon>Sacoglossa</taxon>
        <taxon>Placobranchoidea</taxon>
        <taxon>Plakobranchidae</taxon>
        <taxon>Elysia</taxon>
    </lineage>
</organism>
<dbReference type="GO" id="GO:0006910">
    <property type="term" value="P:phagocytosis, recognition"/>
    <property type="evidence" value="ECO:0007669"/>
    <property type="project" value="TreeGrafter"/>
</dbReference>
<dbReference type="GO" id="GO:0009986">
    <property type="term" value="C:cell surface"/>
    <property type="evidence" value="ECO:0007669"/>
    <property type="project" value="TreeGrafter"/>
</dbReference>
<dbReference type="GO" id="GO:0038187">
    <property type="term" value="F:pattern recognition receptor activity"/>
    <property type="evidence" value="ECO:0007669"/>
    <property type="project" value="TreeGrafter"/>
</dbReference>
<dbReference type="SUPFAM" id="SSF56436">
    <property type="entry name" value="C-type lectin-like"/>
    <property type="match status" value="1"/>
</dbReference>
<dbReference type="PROSITE" id="PS50041">
    <property type="entry name" value="C_TYPE_LECTIN_2"/>
    <property type="match status" value="1"/>
</dbReference>
<protein>
    <recommendedName>
        <fullName evidence="2">C-type lectin domain-containing protein</fullName>
    </recommendedName>
</protein>
<dbReference type="Proteomes" id="UP001283361">
    <property type="component" value="Unassembled WGS sequence"/>
</dbReference>
<comment type="caution">
    <text evidence="3">The sequence shown here is derived from an EMBL/GenBank/DDBJ whole genome shotgun (WGS) entry which is preliminary data.</text>
</comment>
<dbReference type="GO" id="GO:0043122">
    <property type="term" value="P:regulation of canonical NF-kappaB signal transduction"/>
    <property type="evidence" value="ECO:0007669"/>
    <property type="project" value="TreeGrafter"/>
</dbReference>
<dbReference type="EMBL" id="JAWDGP010001299">
    <property type="protein sequence ID" value="KAK3792993.1"/>
    <property type="molecule type" value="Genomic_DNA"/>
</dbReference>
<dbReference type="AlphaFoldDB" id="A0AAE1ASC6"/>
<dbReference type="PANTHER" id="PTHR47218">
    <property type="entry name" value="C-TYPE LECTIN DOMAIN FAMILY 7 MEMBER A"/>
    <property type="match status" value="1"/>
</dbReference>
<dbReference type="InterPro" id="IPR016186">
    <property type="entry name" value="C-type_lectin-like/link_sf"/>
</dbReference>
<dbReference type="GO" id="GO:0045087">
    <property type="term" value="P:innate immune response"/>
    <property type="evidence" value="ECO:0007669"/>
    <property type="project" value="TreeGrafter"/>
</dbReference>
<dbReference type="GO" id="GO:0071226">
    <property type="term" value="P:cellular response to molecule of fungal origin"/>
    <property type="evidence" value="ECO:0007669"/>
    <property type="project" value="InterPro"/>
</dbReference>
<evidence type="ECO:0000259" key="2">
    <source>
        <dbReference type="PROSITE" id="PS50041"/>
    </source>
</evidence>
<dbReference type="Gene3D" id="3.10.100.10">
    <property type="entry name" value="Mannose-Binding Protein A, subunit A"/>
    <property type="match status" value="1"/>
</dbReference>
<keyword evidence="1" id="KW-0732">Signal</keyword>
<dbReference type="InterPro" id="IPR016187">
    <property type="entry name" value="CTDL_fold"/>
</dbReference>
<evidence type="ECO:0000256" key="1">
    <source>
        <dbReference type="SAM" id="SignalP"/>
    </source>
</evidence>
<feature type="signal peptide" evidence="1">
    <location>
        <begin position="1"/>
        <end position="17"/>
    </location>
</feature>
<name>A0AAE1ASC6_9GAST</name>
<dbReference type="CDD" id="cd00037">
    <property type="entry name" value="CLECT"/>
    <property type="match status" value="1"/>
</dbReference>
<dbReference type="InterPro" id="IPR001304">
    <property type="entry name" value="C-type_lectin-like"/>
</dbReference>
<keyword evidence="4" id="KW-1185">Reference proteome</keyword>
<sequence>MAAYIIAAFMVVLCGHAILNVEATIQAYGCDQDWTNYEDHCYTVVAGEWDNNSAKNVCSDLGANATSIWSPVEMAFIASLWQSHQIDNPYMWTGLRGSGGGSWVWEDRSSFSVLQPETGEYWSVLDELYPVQGSSTGQSLALTRQGNPVLMSSHDTAGGVVCKKPLPRVFALTTVLNQTSPSLGDRLDIVQSFQRVLPPVLSQVPSRVDSPLVELEVTTDTSCAFQCHRTSPCRVIELSCITQYHCGTYRCSLFDGLPV</sequence>
<reference evidence="3" key="1">
    <citation type="journal article" date="2023" name="G3 (Bethesda)">
        <title>A reference genome for the long-term kleptoplast-retaining sea slug Elysia crispata morphotype clarki.</title>
        <authorList>
            <person name="Eastman K.E."/>
            <person name="Pendleton A.L."/>
            <person name="Shaikh M.A."/>
            <person name="Suttiyut T."/>
            <person name="Ogas R."/>
            <person name="Tomko P."/>
            <person name="Gavelis G."/>
            <person name="Widhalm J.R."/>
            <person name="Wisecaver J.H."/>
        </authorList>
    </citation>
    <scope>NUCLEOTIDE SEQUENCE</scope>
    <source>
        <strain evidence="3">ECLA1</strain>
    </source>
</reference>
<evidence type="ECO:0000313" key="4">
    <source>
        <dbReference type="Proteomes" id="UP001283361"/>
    </source>
</evidence>
<feature type="chain" id="PRO_5042245422" description="C-type lectin domain-containing protein" evidence="1">
    <location>
        <begin position="18"/>
        <end position="259"/>
    </location>
</feature>
<proteinExistence type="predicted"/>